<sequence length="853" mass="96207">MNRLTLAIGLALSAGLLHAEERSAAASPSSAVAADASSAASAPAPSIYTYDPLKVIGQRLFPYQEGMTMDRRYIEEQIRGNGDIGTLLRINPSVQFDETAATSRNMGEIRPADISINGGLYYQNAFVLDGAGFNNDTAPGGSTLAASIIDVPSHTQGIALDASQIGTLTVYDSNVPASYGGFNGGVVEAESRRARDAFSGSVVMRMQRSVWNEMHIAAPALQNFEESSTESLQPRYDKYQLRATLEGRTRNGLGLSGTVSRLRSVIPLRGYTSGRNSVSDENEKEQVRENTSASLRADWSDGEGLEVSASVNYAPTDERYFIANAKNGYYDLEQGGPVASLRVNYQRGDWTWRNTLSYSDLDSSRRSQTDYWKSWARSSEMDWGVTTLSAEGSWGNIDQRNRNLGYKLVLEREPMRLGIGEHRLQFGLEYRDRSADYHRLNDHSSYLNPAATRTCTASDGTIDRDGCSLSPVETTASGVIKGRGQYFTRRNVYREGAFNVDNREWALFAQDDIRLGRWSLRPGVRVDGDSLMGRTTVAPRLATSWDVFGDRDTLLTAGVNRYYGRNLFAYKLREGRERLQLEQRRGADLIWRDVRTSPADYRFDRLRVPYSDELALGWNQRWAGLDLSLKYVRRENRDEVLRETILNLDDSGFYDTRVNRYSNRGRSRSQTYTASVSPSRPLRWGNVVTSAEAAFDYTDVRRNYSDYETAYSEALEDWVRYQGKLMRANELPATSFNRPWSARLASQTRFESIGLLWSNFLRYRSGYRGRQSLGREVFEGKSISVIDEVAYPDTWTWDSSVEWTLRLPHEQQAYARVEAQNLTNRSNLISSATATTTVYEPGRSYWLELGYRF</sequence>
<keyword evidence="5 7" id="KW-0472">Membrane</keyword>
<keyword evidence="6 7" id="KW-0998">Cell outer membrane</keyword>
<dbReference type="OrthoDB" id="9766643at2"/>
<gene>
    <name evidence="8" type="ORF">GLE_2405</name>
</gene>
<reference evidence="8 9" key="1">
    <citation type="submission" date="2015-11" db="EMBL/GenBank/DDBJ databases">
        <title>Genome sequences of Lysobacter enzymogenes strain C3 and Lysobacter antibioticus ATCC 29479.</title>
        <authorList>
            <person name="Kobayashi D.Y."/>
        </authorList>
    </citation>
    <scope>NUCLEOTIDE SEQUENCE [LARGE SCALE GENOMIC DNA]</scope>
    <source>
        <strain evidence="8 9">C3</strain>
    </source>
</reference>
<keyword evidence="8" id="KW-0675">Receptor</keyword>
<dbReference type="GO" id="GO:0009279">
    <property type="term" value="C:cell outer membrane"/>
    <property type="evidence" value="ECO:0007669"/>
    <property type="project" value="UniProtKB-SubCell"/>
</dbReference>
<evidence type="ECO:0000313" key="8">
    <source>
        <dbReference type="EMBL" id="ALN57754.1"/>
    </source>
</evidence>
<dbReference type="EMBL" id="CP013140">
    <property type="protein sequence ID" value="ALN57754.1"/>
    <property type="molecule type" value="Genomic_DNA"/>
</dbReference>
<evidence type="ECO:0000256" key="4">
    <source>
        <dbReference type="ARBA" id="ARBA00022692"/>
    </source>
</evidence>
<dbReference type="KEGG" id="lez:GLE_2405"/>
<dbReference type="AlphaFoldDB" id="A0A0S2DGT0"/>
<dbReference type="SUPFAM" id="SSF56935">
    <property type="entry name" value="Porins"/>
    <property type="match status" value="1"/>
</dbReference>
<evidence type="ECO:0000256" key="2">
    <source>
        <dbReference type="ARBA" id="ARBA00022448"/>
    </source>
</evidence>
<dbReference type="InterPro" id="IPR036942">
    <property type="entry name" value="Beta-barrel_TonB_sf"/>
</dbReference>
<comment type="subcellular location">
    <subcellularLocation>
        <location evidence="1 7">Cell outer membrane</location>
        <topology evidence="1 7">Multi-pass membrane protein</topology>
    </subcellularLocation>
</comment>
<dbReference type="InterPro" id="IPR039426">
    <property type="entry name" value="TonB-dep_rcpt-like"/>
</dbReference>
<evidence type="ECO:0000313" key="9">
    <source>
        <dbReference type="Proteomes" id="UP000061569"/>
    </source>
</evidence>
<dbReference type="Proteomes" id="UP000061569">
    <property type="component" value="Chromosome"/>
</dbReference>
<evidence type="ECO:0000256" key="6">
    <source>
        <dbReference type="ARBA" id="ARBA00023237"/>
    </source>
</evidence>
<comment type="similarity">
    <text evidence="7">Belongs to the TonB-dependent receptor family.</text>
</comment>
<evidence type="ECO:0000256" key="1">
    <source>
        <dbReference type="ARBA" id="ARBA00004571"/>
    </source>
</evidence>
<evidence type="ECO:0000256" key="3">
    <source>
        <dbReference type="ARBA" id="ARBA00022452"/>
    </source>
</evidence>
<name>A0A0S2DGT0_LYSEN</name>
<dbReference type="PROSITE" id="PS52016">
    <property type="entry name" value="TONB_DEPENDENT_REC_3"/>
    <property type="match status" value="1"/>
</dbReference>
<organism evidence="8 9">
    <name type="scientific">Lysobacter enzymogenes</name>
    <dbReference type="NCBI Taxonomy" id="69"/>
    <lineage>
        <taxon>Bacteria</taxon>
        <taxon>Pseudomonadati</taxon>
        <taxon>Pseudomonadota</taxon>
        <taxon>Gammaproteobacteria</taxon>
        <taxon>Lysobacterales</taxon>
        <taxon>Lysobacteraceae</taxon>
        <taxon>Lysobacter</taxon>
    </lineage>
</organism>
<keyword evidence="2 7" id="KW-0813">Transport</keyword>
<keyword evidence="3 7" id="KW-1134">Transmembrane beta strand</keyword>
<dbReference type="PATRIC" id="fig|69.6.peg.2367"/>
<proteinExistence type="inferred from homology"/>
<evidence type="ECO:0000256" key="5">
    <source>
        <dbReference type="ARBA" id="ARBA00023136"/>
    </source>
</evidence>
<dbReference type="STRING" id="69.GLE_2405"/>
<protein>
    <submittedName>
        <fullName evidence="8">TonB-dependent receptor</fullName>
    </submittedName>
</protein>
<accession>A0A0S2DGT0</accession>
<dbReference type="Gene3D" id="2.40.170.20">
    <property type="entry name" value="TonB-dependent receptor, beta-barrel domain"/>
    <property type="match status" value="1"/>
</dbReference>
<keyword evidence="4 7" id="KW-0812">Transmembrane</keyword>
<evidence type="ECO:0000256" key="7">
    <source>
        <dbReference type="PROSITE-ProRule" id="PRU01360"/>
    </source>
</evidence>